<dbReference type="Proteomes" id="UP001569963">
    <property type="component" value="Unassembled WGS sequence"/>
</dbReference>
<feature type="transmembrane region" description="Helical" evidence="9">
    <location>
        <begin position="7"/>
        <end position="28"/>
    </location>
</feature>
<dbReference type="CDD" id="cd06582">
    <property type="entry name" value="TM_PBP1_LivH_like"/>
    <property type="match status" value="1"/>
</dbReference>
<comment type="similarity">
    <text evidence="8">Belongs to the binding-protein-dependent transport system permease family. LivHM subfamily.</text>
</comment>
<evidence type="ECO:0000256" key="1">
    <source>
        <dbReference type="ARBA" id="ARBA00004651"/>
    </source>
</evidence>
<feature type="transmembrane region" description="Helical" evidence="9">
    <location>
        <begin position="60"/>
        <end position="84"/>
    </location>
</feature>
<evidence type="ECO:0000256" key="3">
    <source>
        <dbReference type="ARBA" id="ARBA00022475"/>
    </source>
</evidence>
<evidence type="ECO:0000256" key="8">
    <source>
        <dbReference type="ARBA" id="ARBA00037998"/>
    </source>
</evidence>
<comment type="subcellular location">
    <subcellularLocation>
        <location evidence="1">Cell membrane</location>
        <topology evidence="1">Multi-pass membrane protein</topology>
    </subcellularLocation>
</comment>
<feature type="transmembrane region" description="Helical" evidence="9">
    <location>
        <begin position="260"/>
        <end position="283"/>
    </location>
</feature>
<comment type="caution">
    <text evidence="10">The sequence shown here is derived from an EMBL/GenBank/DDBJ whole genome shotgun (WGS) entry which is preliminary data.</text>
</comment>
<accession>A0ABV4QFC8</accession>
<keyword evidence="7 9" id="KW-0472">Membrane</keyword>
<dbReference type="EMBL" id="JAXCEI010000010">
    <property type="protein sequence ID" value="MFA1541871.1"/>
    <property type="molecule type" value="Genomic_DNA"/>
</dbReference>
<dbReference type="PANTHER" id="PTHR11795">
    <property type="entry name" value="BRANCHED-CHAIN AMINO ACID TRANSPORT SYSTEM PERMEASE PROTEIN LIVH"/>
    <property type="match status" value="1"/>
</dbReference>
<evidence type="ECO:0000256" key="5">
    <source>
        <dbReference type="ARBA" id="ARBA00022970"/>
    </source>
</evidence>
<keyword evidence="2" id="KW-0813">Transport</keyword>
<sequence>MRIIDLLVSGLTLGAIYALVALGFHLVFKMTGVIDFAQGDKVIIGGLIGLTLVNRGLSTILLVALIVLAAGIVLGIAYDAIVILPTRGNGPIAAIAATVGITLVFANGGQIVWGPDGKPFPPVHGGAVELGDVRIGYQDLLIWAVVLAVGIGLATLLGRSRTGRGMVAAATDPLAATAVGINVSRMRAIAFALAFGLAALAGVLVAPITLAGGTLGTALTLKGFTGAVLGGLASTRGVLVGAVLLGVLESELAAVIPNSYVDPIVLLALIVILLVMPNGLFGLRRQRLA</sequence>
<dbReference type="InterPro" id="IPR001851">
    <property type="entry name" value="ABC_transp_permease"/>
</dbReference>
<feature type="transmembrane region" description="Helical" evidence="9">
    <location>
        <begin position="189"/>
        <end position="212"/>
    </location>
</feature>
<evidence type="ECO:0000256" key="7">
    <source>
        <dbReference type="ARBA" id="ARBA00023136"/>
    </source>
</evidence>
<evidence type="ECO:0000256" key="6">
    <source>
        <dbReference type="ARBA" id="ARBA00022989"/>
    </source>
</evidence>
<dbReference type="InterPro" id="IPR052157">
    <property type="entry name" value="BCAA_transport_permease"/>
</dbReference>
<dbReference type="Pfam" id="PF02653">
    <property type="entry name" value="BPD_transp_2"/>
    <property type="match status" value="1"/>
</dbReference>
<evidence type="ECO:0000256" key="4">
    <source>
        <dbReference type="ARBA" id="ARBA00022692"/>
    </source>
</evidence>
<feature type="transmembrane region" description="Helical" evidence="9">
    <location>
        <begin position="91"/>
        <end position="113"/>
    </location>
</feature>
<proteinExistence type="inferred from homology"/>
<evidence type="ECO:0000256" key="9">
    <source>
        <dbReference type="SAM" id="Phobius"/>
    </source>
</evidence>
<keyword evidence="11" id="KW-1185">Reference proteome</keyword>
<keyword evidence="5" id="KW-0029">Amino-acid transport</keyword>
<keyword evidence="6 9" id="KW-1133">Transmembrane helix</keyword>
<feature type="transmembrane region" description="Helical" evidence="9">
    <location>
        <begin position="140"/>
        <end position="158"/>
    </location>
</feature>
<keyword evidence="4 9" id="KW-0812">Transmembrane</keyword>
<dbReference type="RefSeq" id="WP_371952027.1">
    <property type="nucleotide sequence ID" value="NZ_JAXCEI010000010.1"/>
</dbReference>
<dbReference type="PANTHER" id="PTHR11795:SF450">
    <property type="entry name" value="ABC TRANSPORTER PERMEASE PROTEIN"/>
    <property type="match status" value="1"/>
</dbReference>
<evidence type="ECO:0000256" key="2">
    <source>
        <dbReference type="ARBA" id="ARBA00022448"/>
    </source>
</evidence>
<name>A0ABV4QFC8_9ACTN</name>
<protein>
    <submittedName>
        <fullName evidence="10">Branched-chain amino acid ABC transporter permease</fullName>
    </submittedName>
</protein>
<organism evidence="10 11">
    <name type="scientific">Actinomadura monticuli</name>
    <dbReference type="NCBI Taxonomy" id="3097367"/>
    <lineage>
        <taxon>Bacteria</taxon>
        <taxon>Bacillati</taxon>
        <taxon>Actinomycetota</taxon>
        <taxon>Actinomycetes</taxon>
        <taxon>Streptosporangiales</taxon>
        <taxon>Thermomonosporaceae</taxon>
        <taxon>Actinomadura</taxon>
    </lineage>
</organism>
<feature type="transmembrane region" description="Helical" evidence="9">
    <location>
        <begin position="224"/>
        <end position="248"/>
    </location>
</feature>
<gene>
    <name evidence="10" type="ORF">SM611_23320</name>
</gene>
<keyword evidence="3" id="KW-1003">Cell membrane</keyword>
<evidence type="ECO:0000313" key="11">
    <source>
        <dbReference type="Proteomes" id="UP001569963"/>
    </source>
</evidence>
<reference evidence="10 11" key="1">
    <citation type="submission" date="2023-11" db="EMBL/GenBank/DDBJ databases">
        <title>Actinomadura monticuli sp. nov., isolated from volcanic ash.</title>
        <authorList>
            <person name="Lee S.D."/>
            <person name="Yang H."/>
            <person name="Kim I.S."/>
        </authorList>
    </citation>
    <scope>NUCLEOTIDE SEQUENCE [LARGE SCALE GENOMIC DNA]</scope>
    <source>
        <strain evidence="10 11">DLS-62</strain>
    </source>
</reference>
<evidence type="ECO:0000313" key="10">
    <source>
        <dbReference type="EMBL" id="MFA1541871.1"/>
    </source>
</evidence>